<evidence type="ECO:0000313" key="3">
    <source>
        <dbReference type="Proteomes" id="UP001221142"/>
    </source>
</evidence>
<reference evidence="2" key="1">
    <citation type="submission" date="2023-03" db="EMBL/GenBank/DDBJ databases">
        <title>Massive genome expansion in bonnet fungi (Mycena s.s.) driven by repeated elements and novel gene families across ecological guilds.</title>
        <authorList>
            <consortium name="Lawrence Berkeley National Laboratory"/>
            <person name="Harder C.B."/>
            <person name="Miyauchi S."/>
            <person name="Viragh M."/>
            <person name="Kuo A."/>
            <person name="Thoen E."/>
            <person name="Andreopoulos B."/>
            <person name="Lu D."/>
            <person name="Skrede I."/>
            <person name="Drula E."/>
            <person name="Henrissat B."/>
            <person name="Morin E."/>
            <person name="Kohler A."/>
            <person name="Barry K."/>
            <person name="LaButti K."/>
            <person name="Morin E."/>
            <person name="Salamov A."/>
            <person name="Lipzen A."/>
            <person name="Mereny Z."/>
            <person name="Hegedus B."/>
            <person name="Baldrian P."/>
            <person name="Stursova M."/>
            <person name="Weitz H."/>
            <person name="Taylor A."/>
            <person name="Grigoriev I.V."/>
            <person name="Nagy L.G."/>
            <person name="Martin F."/>
            <person name="Kauserud H."/>
        </authorList>
    </citation>
    <scope>NUCLEOTIDE SEQUENCE</scope>
    <source>
        <strain evidence="2">9284</strain>
    </source>
</reference>
<feature type="region of interest" description="Disordered" evidence="1">
    <location>
        <begin position="382"/>
        <end position="419"/>
    </location>
</feature>
<name>A0AAD7B0X0_9AGAR</name>
<dbReference type="AlphaFoldDB" id="A0AAD7B0X0"/>
<dbReference type="EMBL" id="JARKIF010000050">
    <property type="protein sequence ID" value="KAJ7607310.1"/>
    <property type="molecule type" value="Genomic_DNA"/>
</dbReference>
<evidence type="ECO:0000313" key="2">
    <source>
        <dbReference type="EMBL" id="KAJ7607310.1"/>
    </source>
</evidence>
<accession>A0AAD7B0X0</accession>
<feature type="region of interest" description="Disordered" evidence="1">
    <location>
        <begin position="256"/>
        <end position="278"/>
    </location>
</feature>
<organism evidence="2 3">
    <name type="scientific">Roridomyces roridus</name>
    <dbReference type="NCBI Taxonomy" id="1738132"/>
    <lineage>
        <taxon>Eukaryota</taxon>
        <taxon>Fungi</taxon>
        <taxon>Dikarya</taxon>
        <taxon>Basidiomycota</taxon>
        <taxon>Agaricomycotina</taxon>
        <taxon>Agaricomycetes</taxon>
        <taxon>Agaricomycetidae</taxon>
        <taxon>Agaricales</taxon>
        <taxon>Marasmiineae</taxon>
        <taxon>Mycenaceae</taxon>
        <taxon>Roridomyces</taxon>
    </lineage>
</organism>
<gene>
    <name evidence="2" type="ORF">FB45DRAFT_1135264</name>
</gene>
<keyword evidence="3" id="KW-1185">Reference proteome</keyword>
<evidence type="ECO:0000256" key="1">
    <source>
        <dbReference type="SAM" id="MobiDB-lite"/>
    </source>
</evidence>
<proteinExistence type="predicted"/>
<comment type="caution">
    <text evidence="2">The sequence shown here is derived from an EMBL/GenBank/DDBJ whole genome shotgun (WGS) entry which is preliminary data.</text>
</comment>
<dbReference type="Proteomes" id="UP001221142">
    <property type="component" value="Unassembled WGS sequence"/>
</dbReference>
<feature type="compositionally biased region" description="Basic and acidic residues" evidence="1">
    <location>
        <begin position="60"/>
        <end position="69"/>
    </location>
</feature>
<protein>
    <submittedName>
        <fullName evidence="2">Uncharacterized protein</fullName>
    </submittedName>
</protein>
<feature type="region of interest" description="Disordered" evidence="1">
    <location>
        <begin position="45"/>
        <end position="69"/>
    </location>
</feature>
<sequence length="419" mass="46894">MKYKNNGPTRQHTCFPSCNNHPWIIPDLIQTTGVRARCEEGVDNNPEQEHPFHVGHNKLFTKDGNSHRRSRGVEAGRQIPDSLSFVPSGTASLLNRLGIGIVYYGNRPPQASERAAGRSRYWMMRHPAVHAKKTQSPPSNDVWHGTTLLFAMQCTSHGAPEPRLSAFLPQKAGPQICIRDLPTRRQPRVLVHTPSVALALSTSLRAARFTTFRTYQSLGTMTHVAWAPVPSDHTIARTTFRHVANGFHFQRRHLLPTRSSPRLGNRNVFPSSEPRGDAPCPLLTRSRWGQTPPFALSVRSESSSIYSIRHTASRYRPPGSVNTVARVPNTALSPTSSNHVAVFTKIYNVTYQHLYTLLQACRVETGITRRWKVTCTAFGPQQPLSIPQPPTRSSRLPSYAIQWPPASDRNEIRPSSLPR</sequence>